<dbReference type="CDD" id="cd00085">
    <property type="entry name" value="HNHc"/>
    <property type="match status" value="1"/>
</dbReference>
<protein>
    <submittedName>
        <fullName evidence="3">DUF222 domain-containing protein</fullName>
    </submittedName>
</protein>
<reference evidence="3 4" key="1">
    <citation type="submission" date="2019-11" db="EMBL/GenBank/DDBJ databases">
        <authorList>
            <person name="He Y."/>
        </authorList>
    </citation>
    <scope>NUCLEOTIDE SEQUENCE [LARGE SCALE GENOMIC DNA]</scope>
    <source>
        <strain evidence="3 4">SCSIO 58843</strain>
    </source>
</reference>
<dbReference type="SMART" id="SM00507">
    <property type="entry name" value="HNHc"/>
    <property type="match status" value="1"/>
</dbReference>
<dbReference type="KEGG" id="atq:GH723_03905"/>
<dbReference type="AlphaFoldDB" id="A0A5Q2RIB3"/>
<evidence type="ECO:0000256" key="1">
    <source>
        <dbReference type="SAM" id="MobiDB-lite"/>
    </source>
</evidence>
<accession>A0A5Q2RIB3</accession>
<keyword evidence="4" id="KW-1185">Reference proteome</keyword>
<evidence type="ECO:0000313" key="4">
    <source>
        <dbReference type="Proteomes" id="UP000334019"/>
    </source>
</evidence>
<organism evidence="3 4">
    <name type="scientific">Actinomarinicola tropica</name>
    <dbReference type="NCBI Taxonomy" id="2789776"/>
    <lineage>
        <taxon>Bacteria</taxon>
        <taxon>Bacillati</taxon>
        <taxon>Actinomycetota</taxon>
        <taxon>Acidimicrobiia</taxon>
        <taxon>Acidimicrobiales</taxon>
        <taxon>Iamiaceae</taxon>
        <taxon>Actinomarinicola</taxon>
    </lineage>
</organism>
<dbReference type="Gene3D" id="1.10.30.50">
    <property type="match status" value="1"/>
</dbReference>
<gene>
    <name evidence="3" type="ORF">GH723_03905</name>
</gene>
<sequence>MAANELQVAEPPNPGDDAARHEVLLAAATEAAGQVAAWQAQLVARTAELMETNCADPWPSYLAWALGMTGAEAREVVELVDRLSELPLTRQVLSSGERSLRSVLAIARRATPENEAALLEATRELTGNQLERVLQEHARITAPARRQDDDAEPDEDDEPDPSRARWHWRDGRFQLSGDFDAADGAALQAWLESERERLDGRDETGPTPPHQRSCAEALLALGERATSTRTNDVGFAPETATVNVVVHAREVEEGLVIDRAFIPGAGAVPHWWLPMLAEQGPITTTLMVRGVPVAVTEPTRFATAAQRRALLARDGGCCYPGCGATRRLIAHHIHHWADGGPTRLDNLVLLCRHHHRVVHRNQLHLRPAADPPPGRHRWELVDPAGRSVSARHPATPGLRRRLGARQRRRGAGERLTAWARDTLLAELAEVA</sequence>
<name>A0A5Q2RIB3_9ACTN</name>
<dbReference type="GO" id="GO:0003676">
    <property type="term" value="F:nucleic acid binding"/>
    <property type="evidence" value="ECO:0007669"/>
    <property type="project" value="InterPro"/>
</dbReference>
<dbReference type="Proteomes" id="UP000334019">
    <property type="component" value="Chromosome"/>
</dbReference>
<feature type="domain" description="HNH nuclease" evidence="2">
    <location>
        <begin position="305"/>
        <end position="356"/>
    </location>
</feature>
<dbReference type="InterPro" id="IPR003615">
    <property type="entry name" value="HNH_nuc"/>
</dbReference>
<dbReference type="RefSeq" id="WP_153758417.1">
    <property type="nucleotide sequence ID" value="NZ_CP045851.1"/>
</dbReference>
<dbReference type="InterPro" id="IPR002711">
    <property type="entry name" value="HNH"/>
</dbReference>
<feature type="region of interest" description="Disordered" evidence="1">
    <location>
        <begin position="386"/>
        <end position="411"/>
    </location>
</feature>
<feature type="compositionally biased region" description="Acidic residues" evidence="1">
    <location>
        <begin position="149"/>
        <end position="159"/>
    </location>
</feature>
<dbReference type="EMBL" id="CP045851">
    <property type="protein sequence ID" value="QGG94311.1"/>
    <property type="molecule type" value="Genomic_DNA"/>
</dbReference>
<dbReference type="GO" id="GO:0004519">
    <property type="term" value="F:endonuclease activity"/>
    <property type="evidence" value="ECO:0007669"/>
    <property type="project" value="InterPro"/>
</dbReference>
<dbReference type="GO" id="GO:0008270">
    <property type="term" value="F:zinc ion binding"/>
    <property type="evidence" value="ECO:0007669"/>
    <property type="project" value="InterPro"/>
</dbReference>
<feature type="region of interest" description="Disordered" evidence="1">
    <location>
        <begin position="137"/>
        <end position="167"/>
    </location>
</feature>
<evidence type="ECO:0000259" key="2">
    <source>
        <dbReference type="SMART" id="SM00507"/>
    </source>
</evidence>
<proteinExistence type="predicted"/>
<dbReference type="Pfam" id="PF01844">
    <property type="entry name" value="HNH"/>
    <property type="match status" value="1"/>
</dbReference>
<evidence type="ECO:0000313" key="3">
    <source>
        <dbReference type="EMBL" id="QGG94311.1"/>
    </source>
</evidence>
<feature type="compositionally biased region" description="Basic residues" evidence="1">
    <location>
        <begin position="398"/>
        <end position="409"/>
    </location>
</feature>